<sequence length="310" mass="32446">MTTPHPSHSDAVRGLLAALAVVVFWSGFNLVSRFGATTSFSPFDLAAMRYGVSGMIALPFFLRFVPMRDWPRHAVLACVGGLAYGLCVYWGFAFAPSAHAGVFVNGGIPFWTIVIMAVTSGFRIARPTVVALLLSTAGLLLIGFESLLAPAQGSAWIGDLLFLAAALAWAIFGLLMRRWQVKPQFGILGIASFSALVFMPIYLLWLPSGIGAASWGEIALQCVYQGVIASMLAAGFYSYAVQKVGAGEASMMLALVPAFTAIGAYLILDEALGTTTIVGIVVVSAGALLGALPPAALARVRGSGSAHSAR</sequence>
<feature type="transmembrane region" description="Helical" evidence="6">
    <location>
        <begin position="98"/>
        <end position="118"/>
    </location>
</feature>
<gene>
    <name evidence="8" type="ordered locus">Tmz1t_3954</name>
</gene>
<evidence type="ECO:0000313" key="9">
    <source>
        <dbReference type="Proteomes" id="UP000002186"/>
    </source>
</evidence>
<dbReference type="InterPro" id="IPR000620">
    <property type="entry name" value="EamA_dom"/>
</dbReference>
<keyword evidence="3 6" id="KW-0812">Transmembrane</keyword>
<feature type="transmembrane region" description="Helical" evidence="6">
    <location>
        <begin position="130"/>
        <end position="149"/>
    </location>
</feature>
<proteinExistence type="inferred from homology"/>
<reference evidence="8 9" key="2">
    <citation type="journal article" date="2012" name="Stand. Genomic Sci.">
        <title>Complete genome sequence of Thauera aminoaromatica strain MZ1T.</title>
        <authorList>
            <person name="Jiang K."/>
            <person name="Sanseverino J."/>
            <person name="Chauhan A."/>
            <person name="Lucas S."/>
            <person name="Copeland A."/>
            <person name="Lapidus A."/>
            <person name="Del Rio T.G."/>
            <person name="Dalin E."/>
            <person name="Tice H."/>
            <person name="Bruce D."/>
            <person name="Goodwin L."/>
            <person name="Pitluck S."/>
            <person name="Sims D."/>
            <person name="Brettin T."/>
            <person name="Detter J.C."/>
            <person name="Han C."/>
            <person name="Chang Y.J."/>
            <person name="Larimer F."/>
            <person name="Land M."/>
            <person name="Hauser L."/>
            <person name="Kyrpides N.C."/>
            <person name="Mikhailova N."/>
            <person name="Moser S."/>
            <person name="Jegier P."/>
            <person name="Close D."/>
            <person name="Debruyn J.M."/>
            <person name="Wang Y."/>
            <person name="Layton A.C."/>
            <person name="Allen M.S."/>
            <person name="Sayler G.S."/>
        </authorList>
    </citation>
    <scope>NUCLEOTIDE SEQUENCE [LARGE SCALE GENOMIC DNA]</scope>
    <source>
        <strain evidence="8 9">MZ1T</strain>
    </source>
</reference>
<dbReference type="InterPro" id="IPR050638">
    <property type="entry name" value="AA-Vitamin_Transporters"/>
</dbReference>
<evidence type="ECO:0000256" key="4">
    <source>
        <dbReference type="ARBA" id="ARBA00022989"/>
    </source>
</evidence>
<feature type="transmembrane region" description="Helical" evidence="6">
    <location>
        <begin position="187"/>
        <end position="206"/>
    </location>
</feature>
<protein>
    <recommendedName>
        <fullName evidence="7">EamA domain-containing protein</fullName>
    </recommendedName>
</protein>
<dbReference type="PANTHER" id="PTHR32322:SF2">
    <property type="entry name" value="EAMA DOMAIN-CONTAINING PROTEIN"/>
    <property type="match status" value="1"/>
</dbReference>
<keyword evidence="9" id="KW-1185">Reference proteome</keyword>
<evidence type="ECO:0000313" key="8">
    <source>
        <dbReference type="EMBL" id="ACR02537.1"/>
    </source>
</evidence>
<dbReference type="InterPro" id="IPR037185">
    <property type="entry name" value="EmrE-like"/>
</dbReference>
<feature type="transmembrane region" description="Helical" evidence="6">
    <location>
        <begin position="43"/>
        <end position="62"/>
    </location>
</feature>
<dbReference type="Proteomes" id="UP000002186">
    <property type="component" value="Chromosome"/>
</dbReference>
<dbReference type="GO" id="GO:0016020">
    <property type="term" value="C:membrane"/>
    <property type="evidence" value="ECO:0007669"/>
    <property type="project" value="UniProtKB-SubCell"/>
</dbReference>
<comment type="similarity">
    <text evidence="2">Belongs to the EamA transporter family.</text>
</comment>
<dbReference type="SUPFAM" id="SSF103481">
    <property type="entry name" value="Multidrug resistance efflux transporter EmrE"/>
    <property type="match status" value="2"/>
</dbReference>
<organism evidence="8 9">
    <name type="scientific">Thauera aminoaromatica</name>
    <dbReference type="NCBI Taxonomy" id="164330"/>
    <lineage>
        <taxon>Bacteria</taxon>
        <taxon>Pseudomonadati</taxon>
        <taxon>Pseudomonadota</taxon>
        <taxon>Betaproteobacteria</taxon>
        <taxon>Rhodocyclales</taxon>
        <taxon>Zoogloeaceae</taxon>
        <taxon>Thauera</taxon>
    </lineage>
</organism>
<dbReference type="RefSeq" id="WP_012586250.1">
    <property type="nucleotide sequence ID" value="NC_011662.2"/>
</dbReference>
<feature type="transmembrane region" description="Helical" evidence="6">
    <location>
        <begin position="218"/>
        <end position="239"/>
    </location>
</feature>
<keyword evidence="4 6" id="KW-1133">Transmembrane helix</keyword>
<dbReference type="STRING" id="85643.Tmz1t_3954"/>
<evidence type="ECO:0000256" key="3">
    <source>
        <dbReference type="ARBA" id="ARBA00022692"/>
    </source>
</evidence>
<evidence type="ECO:0000256" key="1">
    <source>
        <dbReference type="ARBA" id="ARBA00004141"/>
    </source>
</evidence>
<dbReference type="eggNOG" id="COG0697">
    <property type="taxonomic scope" value="Bacteria"/>
</dbReference>
<feature type="domain" description="EamA" evidence="7">
    <location>
        <begin position="157"/>
        <end position="289"/>
    </location>
</feature>
<reference evidence="9" key="1">
    <citation type="submission" date="2009-05" db="EMBL/GenBank/DDBJ databases">
        <title>Complete sequence of chromosome of Thauera sp. MZ1T.</title>
        <authorList>
            <consortium name="US DOE Joint Genome Institute"/>
            <person name="Lucas S."/>
            <person name="Copeland A."/>
            <person name="Lapidus A."/>
            <person name="Glavina del Rio T."/>
            <person name="Dalin E."/>
            <person name="Tice H."/>
            <person name="Bruce D."/>
            <person name="Goodwin L."/>
            <person name="Pitluck S."/>
            <person name="Sims D."/>
            <person name="Brettin T."/>
            <person name="Detter J.C."/>
            <person name="Han C."/>
            <person name="Larimer F."/>
            <person name="Land M."/>
            <person name="Hauser L."/>
            <person name="Kyrpides N."/>
            <person name="Mikhailova N."/>
            <person name="Sayler G.S."/>
        </authorList>
    </citation>
    <scope>NUCLEOTIDE SEQUENCE [LARGE SCALE GENOMIC DNA]</scope>
    <source>
        <strain evidence="9">MZ1T</strain>
    </source>
</reference>
<feature type="transmembrane region" description="Helical" evidence="6">
    <location>
        <begin position="155"/>
        <end position="175"/>
    </location>
</feature>
<evidence type="ECO:0000259" key="7">
    <source>
        <dbReference type="Pfam" id="PF00892"/>
    </source>
</evidence>
<dbReference type="AlphaFoldDB" id="C4K926"/>
<feature type="transmembrane region" description="Helical" evidence="6">
    <location>
        <begin position="74"/>
        <end position="92"/>
    </location>
</feature>
<evidence type="ECO:0000256" key="6">
    <source>
        <dbReference type="SAM" id="Phobius"/>
    </source>
</evidence>
<dbReference type="EMBL" id="CP001281">
    <property type="protein sequence ID" value="ACR02537.1"/>
    <property type="molecule type" value="Genomic_DNA"/>
</dbReference>
<keyword evidence="5 6" id="KW-0472">Membrane</keyword>
<dbReference type="KEGG" id="tmz:Tmz1t_3954"/>
<dbReference type="Pfam" id="PF00892">
    <property type="entry name" value="EamA"/>
    <property type="match status" value="2"/>
</dbReference>
<dbReference type="HOGENOM" id="CLU_033863_3_0_4"/>
<feature type="transmembrane region" description="Helical" evidence="6">
    <location>
        <begin position="274"/>
        <end position="292"/>
    </location>
</feature>
<name>C4K926_THASP</name>
<comment type="subcellular location">
    <subcellularLocation>
        <location evidence="1">Membrane</location>
        <topology evidence="1">Multi-pass membrane protein</topology>
    </subcellularLocation>
</comment>
<feature type="transmembrane region" description="Helical" evidence="6">
    <location>
        <begin position="251"/>
        <end position="268"/>
    </location>
</feature>
<feature type="transmembrane region" description="Helical" evidence="6">
    <location>
        <begin position="12"/>
        <end position="31"/>
    </location>
</feature>
<accession>C4K926</accession>
<feature type="domain" description="EamA" evidence="7">
    <location>
        <begin position="13"/>
        <end position="143"/>
    </location>
</feature>
<evidence type="ECO:0000256" key="5">
    <source>
        <dbReference type="ARBA" id="ARBA00023136"/>
    </source>
</evidence>
<dbReference type="PANTHER" id="PTHR32322">
    <property type="entry name" value="INNER MEMBRANE TRANSPORTER"/>
    <property type="match status" value="1"/>
</dbReference>
<evidence type="ECO:0000256" key="2">
    <source>
        <dbReference type="ARBA" id="ARBA00007362"/>
    </source>
</evidence>